<reference evidence="1 2" key="1">
    <citation type="journal article" date="2022" name="Plant J.">
        <title>Chromosome-level genome of Camellia lanceoleosa provides a valuable resource for understanding genome evolution and self-incompatibility.</title>
        <authorList>
            <person name="Gong W."/>
            <person name="Xiao S."/>
            <person name="Wang L."/>
            <person name="Liao Z."/>
            <person name="Chang Y."/>
            <person name="Mo W."/>
            <person name="Hu G."/>
            <person name="Li W."/>
            <person name="Zhao G."/>
            <person name="Zhu H."/>
            <person name="Hu X."/>
            <person name="Ji K."/>
            <person name="Xiang X."/>
            <person name="Song Q."/>
            <person name="Yuan D."/>
            <person name="Jin S."/>
            <person name="Zhang L."/>
        </authorList>
    </citation>
    <scope>NUCLEOTIDE SEQUENCE [LARGE SCALE GENOMIC DNA]</scope>
    <source>
        <strain evidence="1">SQ_2022a</strain>
    </source>
</reference>
<comment type="caution">
    <text evidence="1">The sequence shown here is derived from an EMBL/GenBank/DDBJ whole genome shotgun (WGS) entry which is preliminary data.</text>
</comment>
<proteinExistence type="predicted"/>
<evidence type="ECO:0000313" key="2">
    <source>
        <dbReference type="Proteomes" id="UP001060215"/>
    </source>
</evidence>
<dbReference type="EMBL" id="CM045772">
    <property type="protein sequence ID" value="KAI7985157.1"/>
    <property type="molecule type" value="Genomic_DNA"/>
</dbReference>
<name>A0ACC0FAQ7_9ERIC</name>
<sequence length="200" mass="22541">MLASGASLPKSSEISSKEEDHLIRSTKKVKEIEHVVPDEHMVDHSPTVASGNLGEIAGKGTTVTREEGQPRFFKQVLLNARQNEKAFDSDLENLSSDEDLLSDGEGDKEIEVQAEWEQMNPDIPKVTLPRTLIRKIRRPWKDCLIVRLLGRNIGFKVLCNRVHNLWGLQGDFEVVDLGVGFFLFKFEMKQDFGKVVLDGP</sequence>
<evidence type="ECO:0000313" key="1">
    <source>
        <dbReference type="EMBL" id="KAI7985157.1"/>
    </source>
</evidence>
<dbReference type="Proteomes" id="UP001060215">
    <property type="component" value="Chromosome 15"/>
</dbReference>
<accession>A0ACC0FAQ7</accession>
<organism evidence="1 2">
    <name type="scientific">Camellia lanceoleosa</name>
    <dbReference type="NCBI Taxonomy" id="1840588"/>
    <lineage>
        <taxon>Eukaryota</taxon>
        <taxon>Viridiplantae</taxon>
        <taxon>Streptophyta</taxon>
        <taxon>Embryophyta</taxon>
        <taxon>Tracheophyta</taxon>
        <taxon>Spermatophyta</taxon>
        <taxon>Magnoliopsida</taxon>
        <taxon>eudicotyledons</taxon>
        <taxon>Gunneridae</taxon>
        <taxon>Pentapetalae</taxon>
        <taxon>asterids</taxon>
        <taxon>Ericales</taxon>
        <taxon>Theaceae</taxon>
        <taxon>Camellia</taxon>
    </lineage>
</organism>
<gene>
    <name evidence="1" type="ORF">LOK49_LG14G01351</name>
</gene>
<keyword evidence="2" id="KW-1185">Reference proteome</keyword>
<protein>
    <submittedName>
        <fullName evidence="1">Uncharacterized protein</fullName>
    </submittedName>
</protein>